<dbReference type="GO" id="GO:0016491">
    <property type="term" value="F:oxidoreductase activity"/>
    <property type="evidence" value="ECO:0007669"/>
    <property type="project" value="UniProtKB-KW"/>
</dbReference>
<dbReference type="EMBL" id="QOVM01000002">
    <property type="protein sequence ID" value="RXG23723.1"/>
    <property type="molecule type" value="Genomic_DNA"/>
</dbReference>
<dbReference type="PRINTS" id="PR00081">
    <property type="entry name" value="GDHRDH"/>
</dbReference>
<gene>
    <name evidence="5" type="ORF">DSM00_1339</name>
</gene>
<sequence length="244" mass="25843">MSISIKNQVALVTGANRGIGKAITESFLKHGAKKVYLAVRDTTSTQELEETYGDRVVTLEADVSNTVSIQKLAEQTPDVAIVVNNAGIGSPCATLDEDVLESLTKQLDVNAFGLLRVATSFAKTLEKNKGALVQLNSVASIKNFPHLSTYSASKAASYSLTQGLRAELCPKGVTILSVHPGPVDTEMGAAAGFEDGADTSVIAEGIVTSLEAGDFHLFPDEMAKQFEDAYSNFSEKIVLADLSE</sequence>
<keyword evidence="2" id="KW-0521">NADP</keyword>
<dbReference type="InterPro" id="IPR002347">
    <property type="entry name" value="SDR_fam"/>
</dbReference>
<dbReference type="NCBIfam" id="NF006120">
    <property type="entry name" value="PRK08264.1-6"/>
    <property type="match status" value="1"/>
</dbReference>
<evidence type="ECO:0000256" key="1">
    <source>
        <dbReference type="ARBA" id="ARBA00006484"/>
    </source>
</evidence>
<dbReference type="AlphaFoldDB" id="A0A4Q0PAD6"/>
<dbReference type="InterPro" id="IPR020904">
    <property type="entry name" value="Sc_DH/Rdtase_CS"/>
</dbReference>
<dbReference type="Gene3D" id="3.40.50.720">
    <property type="entry name" value="NAD(P)-binding Rossmann-like Domain"/>
    <property type="match status" value="1"/>
</dbReference>
<dbReference type="Proteomes" id="UP000289238">
    <property type="component" value="Unassembled WGS sequence"/>
</dbReference>
<evidence type="ECO:0000313" key="6">
    <source>
        <dbReference type="Proteomes" id="UP000289238"/>
    </source>
</evidence>
<evidence type="ECO:0000256" key="2">
    <source>
        <dbReference type="ARBA" id="ARBA00022857"/>
    </source>
</evidence>
<evidence type="ECO:0000256" key="3">
    <source>
        <dbReference type="ARBA" id="ARBA00023002"/>
    </source>
</evidence>
<keyword evidence="3" id="KW-0560">Oxidoreductase</keyword>
<evidence type="ECO:0000313" key="5">
    <source>
        <dbReference type="EMBL" id="RXG23723.1"/>
    </source>
</evidence>
<keyword evidence="6" id="KW-1185">Reference proteome</keyword>
<dbReference type="OrthoDB" id="5786478at2"/>
<comment type="similarity">
    <text evidence="1 4">Belongs to the short-chain dehydrogenases/reductases (SDR) family.</text>
</comment>
<comment type="caution">
    <text evidence="5">The sequence shown here is derived from an EMBL/GenBank/DDBJ whole genome shotgun (WGS) entry which is preliminary data.</text>
</comment>
<dbReference type="RefSeq" id="WP_128757228.1">
    <property type="nucleotide sequence ID" value="NZ_QOVM01000002.1"/>
</dbReference>
<dbReference type="SUPFAM" id="SSF51735">
    <property type="entry name" value="NAD(P)-binding Rossmann-fold domains"/>
    <property type="match status" value="1"/>
</dbReference>
<protein>
    <submittedName>
        <fullName evidence="5">NAD(P)-dependent dehydrogenase (Short-subunit alcohol dehydrogenase family)</fullName>
    </submittedName>
</protein>
<evidence type="ECO:0000256" key="4">
    <source>
        <dbReference type="RuleBase" id="RU000363"/>
    </source>
</evidence>
<organism evidence="5 6">
    <name type="scientific">Leeuwenhoekiella aequorea</name>
    <dbReference type="NCBI Taxonomy" id="283736"/>
    <lineage>
        <taxon>Bacteria</taxon>
        <taxon>Pseudomonadati</taxon>
        <taxon>Bacteroidota</taxon>
        <taxon>Flavobacteriia</taxon>
        <taxon>Flavobacteriales</taxon>
        <taxon>Flavobacteriaceae</taxon>
        <taxon>Leeuwenhoekiella</taxon>
    </lineage>
</organism>
<dbReference type="InterPro" id="IPR036291">
    <property type="entry name" value="NAD(P)-bd_dom_sf"/>
</dbReference>
<dbReference type="PRINTS" id="PR00080">
    <property type="entry name" value="SDRFAMILY"/>
</dbReference>
<accession>A0A4Q0PAD6</accession>
<dbReference type="PANTHER" id="PTHR43391:SF14">
    <property type="entry name" value="DEHYDROGENASE_REDUCTASE SDR FAMILY PROTEIN 7-LIKE"/>
    <property type="match status" value="1"/>
</dbReference>
<proteinExistence type="inferred from homology"/>
<dbReference type="Pfam" id="PF00106">
    <property type="entry name" value="adh_short"/>
    <property type="match status" value="1"/>
</dbReference>
<dbReference type="PROSITE" id="PS00061">
    <property type="entry name" value="ADH_SHORT"/>
    <property type="match status" value="1"/>
</dbReference>
<dbReference type="PANTHER" id="PTHR43391">
    <property type="entry name" value="RETINOL DEHYDROGENASE-RELATED"/>
    <property type="match status" value="1"/>
</dbReference>
<reference evidence="5 6" key="1">
    <citation type="submission" date="2018-07" db="EMBL/GenBank/DDBJ databases">
        <title>Leeuwenhoekiella genomics.</title>
        <authorList>
            <person name="Tahon G."/>
            <person name="Willems A."/>
        </authorList>
    </citation>
    <scope>NUCLEOTIDE SEQUENCE [LARGE SCALE GENOMIC DNA]</scope>
    <source>
        <strain evidence="5 6">LMG 22550</strain>
    </source>
</reference>
<name>A0A4Q0PAD6_9FLAO</name>